<evidence type="ECO:0000259" key="17">
    <source>
        <dbReference type="PROSITE" id="PS51987"/>
    </source>
</evidence>
<evidence type="ECO:0000256" key="10">
    <source>
        <dbReference type="PIRSR" id="PIRSR604809-1"/>
    </source>
</evidence>
<feature type="modified residue" description="O-AMP-tyrosine" evidence="13">
    <location>
        <position position="408"/>
    </location>
</feature>
<evidence type="ECO:0000256" key="7">
    <source>
        <dbReference type="ARBA" id="ARBA00030668"/>
    </source>
</evidence>
<comment type="cofactor">
    <cofactor evidence="12">
        <name>Mg(2+)</name>
        <dbReference type="ChEBI" id="CHEBI:18420"/>
    </cofactor>
    <text evidence="12">Binds 2 Mg(2+) ions per subunit.</text>
</comment>
<feature type="binding site" evidence="11">
    <location>
        <position position="349"/>
    </location>
    <ligand>
        <name>ATP</name>
        <dbReference type="ChEBI" id="CHEBI:30616"/>
    </ligand>
</feature>
<proteinExistence type="inferred from homology"/>
<dbReference type="Gene3D" id="3.10.20.70">
    <property type="entry name" value="Glutamine synthetase, N-terminal domain"/>
    <property type="match status" value="1"/>
</dbReference>
<evidence type="ECO:0000256" key="15">
    <source>
        <dbReference type="RuleBase" id="RU000384"/>
    </source>
</evidence>
<evidence type="ECO:0000313" key="18">
    <source>
        <dbReference type="EMBL" id="OAH30792.1"/>
    </source>
</evidence>
<organism evidence="18 19">
    <name type="scientific">Corynebacterium stationis</name>
    <dbReference type="NCBI Taxonomy" id="1705"/>
    <lineage>
        <taxon>Bacteria</taxon>
        <taxon>Bacillati</taxon>
        <taxon>Actinomycetota</taxon>
        <taxon>Actinomycetes</taxon>
        <taxon>Mycobacteriales</taxon>
        <taxon>Corynebacteriaceae</taxon>
        <taxon>Corynebacterium</taxon>
    </lineage>
</organism>
<dbReference type="SUPFAM" id="SSF54368">
    <property type="entry name" value="Glutamine synthetase, N-terminal domain"/>
    <property type="match status" value="1"/>
</dbReference>
<protein>
    <recommendedName>
        <fullName evidence="3">Glutamine synthetase</fullName>
        <ecNumber evidence="2">6.3.1.2</ecNumber>
    </recommendedName>
    <alternativeName>
        <fullName evidence="7">Glutamate--ammonia ligase</fullName>
    </alternativeName>
    <alternativeName>
        <fullName evidence="8">Glutamine synthetase I beta</fullName>
    </alternativeName>
</protein>
<dbReference type="EMBL" id="LSTQ01000007">
    <property type="protein sequence ID" value="OAH30792.1"/>
    <property type="molecule type" value="Genomic_DNA"/>
</dbReference>
<dbReference type="RefSeq" id="WP_066838282.1">
    <property type="nucleotide sequence ID" value="NZ_DAMCGO010000047.1"/>
</dbReference>
<evidence type="ECO:0000256" key="6">
    <source>
        <dbReference type="ARBA" id="ARBA00022840"/>
    </source>
</evidence>
<comment type="similarity">
    <text evidence="1 14 15">Belongs to the glutamine synthetase family.</text>
</comment>
<dbReference type="PROSITE" id="PS51987">
    <property type="entry name" value="GS_CATALYTIC"/>
    <property type="match status" value="1"/>
</dbReference>
<dbReference type="GO" id="GO:0019740">
    <property type="term" value="P:nitrogen utilization"/>
    <property type="evidence" value="ECO:0007669"/>
    <property type="project" value="TreeGrafter"/>
</dbReference>
<dbReference type="EC" id="6.3.1.2" evidence="2"/>
<keyword evidence="5 11" id="KW-0547">Nucleotide-binding</keyword>
<feature type="binding site" evidence="10">
    <location>
        <position position="349"/>
    </location>
    <ligand>
        <name>L-glutamate</name>
        <dbReference type="ChEBI" id="CHEBI:29985"/>
    </ligand>
</feature>
<feature type="domain" description="GS catalytic" evidence="17">
    <location>
        <begin position="110"/>
        <end position="480"/>
    </location>
</feature>
<dbReference type="Proteomes" id="UP000076947">
    <property type="component" value="Unassembled WGS sequence"/>
</dbReference>
<feature type="binding site" evidence="12">
    <location>
        <position position="135"/>
    </location>
    <ligand>
        <name>Mg(2+)</name>
        <dbReference type="ChEBI" id="CHEBI:18420"/>
        <label>2</label>
    </ligand>
</feature>
<dbReference type="InterPro" id="IPR027302">
    <property type="entry name" value="Gln_synth_N_conserv_site"/>
</dbReference>
<dbReference type="NCBIfam" id="TIGR00653">
    <property type="entry name" value="GlnA"/>
    <property type="match status" value="1"/>
</dbReference>
<accession>A0A177IPQ4</accession>
<dbReference type="PROSITE" id="PS51986">
    <property type="entry name" value="GS_BETA_GRASP"/>
    <property type="match status" value="1"/>
</dbReference>
<feature type="binding site" evidence="12">
    <location>
        <position position="137"/>
    </location>
    <ligand>
        <name>Mg(2+)</name>
        <dbReference type="ChEBI" id="CHEBI:18420"/>
        <label>1</label>
    </ligand>
</feature>
<dbReference type="AlphaFoldDB" id="A0A177IPQ4"/>
<dbReference type="PROSITE" id="PS00180">
    <property type="entry name" value="GLNA_1"/>
    <property type="match status" value="1"/>
</dbReference>
<dbReference type="PANTHER" id="PTHR43407">
    <property type="entry name" value="GLUTAMINE SYNTHETASE"/>
    <property type="match status" value="1"/>
</dbReference>
<feature type="binding site" evidence="12">
    <location>
        <position position="278"/>
    </location>
    <ligand>
        <name>Mg(2+)</name>
        <dbReference type="ChEBI" id="CHEBI:18420"/>
        <label>1</label>
    </ligand>
</feature>
<dbReference type="GO" id="GO:0006542">
    <property type="term" value="P:glutamine biosynthetic process"/>
    <property type="evidence" value="ECO:0007669"/>
    <property type="project" value="InterPro"/>
</dbReference>
<feature type="binding site" evidence="10">
    <location>
        <position position="331"/>
    </location>
    <ligand>
        <name>L-glutamate</name>
        <dbReference type="ChEBI" id="CHEBI:29985"/>
    </ligand>
</feature>
<evidence type="ECO:0000256" key="11">
    <source>
        <dbReference type="PIRSR" id="PIRSR604809-2"/>
    </source>
</evidence>
<evidence type="ECO:0000256" key="14">
    <source>
        <dbReference type="PROSITE-ProRule" id="PRU01330"/>
    </source>
</evidence>
<comment type="caution">
    <text evidence="18">The sequence shown here is derived from an EMBL/GenBank/DDBJ whole genome shotgun (WGS) entry which is preliminary data.</text>
</comment>
<dbReference type="PANTHER" id="PTHR43407:SF1">
    <property type="entry name" value="LENGSIN"/>
    <property type="match status" value="1"/>
</dbReference>
<feature type="binding site" evidence="11">
    <location>
        <position position="216"/>
    </location>
    <ligand>
        <name>ATP</name>
        <dbReference type="ChEBI" id="CHEBI:30616"/>
    </ligand>
</feature>
<keyword evidence="12" id="KW-0479">Metal-binding</keyword>
<sequence length="480" mass="53663">MSFKASSVQDVIDFIQAEEVRYLDIRFSDIFGAEHALTVPARLLSEETASEGFAFDGSSIPGFATVDKSDMILVPDPQTAYVDPFRDHKTLNMQFFVRDPLSQTSYSRDPRSIAQNAQEYLKETGIADTCSIGAEAEFYVFDSVRYSSGVNHSFHHVDSDEGWWRSGEETMMDGSPNRGNQIRINDGYFPVAPYDKTIPVRDDIVYNLEKIGFEIERFHHEVATGGIQEVNYKYSDLLHAGDDMQAFKYIVRNTAEAHGQTATFMPKPLAGDGGSGMHAHQSLWKDGKPLFYDETGYAGLSDVARYYIGGLLKHAPAVLALTNPTVNSYRRLYSGFEAPVNLAYSQSNRSAAIRIPLTGDNPAAKRIEFRAPDPSANPYLAFTAQLMAGIDGILNRIEPGEPVDKDLYELEPEELKGIPRVPHSLEASLEALENDHDFLTAGNVMSEDFLEAYARLKFDREIQPLRQGPSPKEFELYYNV</sequence>
<keyword evidence="19" id="KW-1185">Reference proteome</keyword>
<evidence type="ECO:0000256" key="5">
    <source>
        <dbReference type="ARBA" id="ARBA00022741"/>
    </source>
</evidence>
<reference evidence="19" key="1">
    <citation type="submission" date="2016-02" db="EMBL/GenBank/DDBJ databases">
        <authorList>
            <person name="Kaur G."/>
            <person name="Nair G.R."/>
            <person name="Mayilraj S."/>
        </authorList>
    </citation>
    <scope>NUCLEOTIDE SEQUENCE [LARGE SCALE GENOMIC DNA]</scope>
    <source>
        <strain evidence="19">GA-15</strain>
    </source>
</reference>
<dbReference type="GO" id="GO:0005524">
    <property type="term" value="F:ATP binding"/>
    <property type="evidence" value="ECO:0007669"/>
    <property type="project" value="UniProtKB-KW"/>
</dbReference>
<dbReference type="OrthoDB" id="9807095at2"/>
<evidence type="ECO:0000259" key="16">
    <source>
        <dbReference type="PROSITE" id="PS51986"/>
    </source>
</evidence>
<name>A0A177IPQ4_9CORY</name>
<dbReference type="InterPro" id="IPR004809">
    <property type="entry name" value="Gln_synth_I"/>
</dbReference>
<dbReference type="GO" id="GO:0004356">
    <property type="term" value="F:glutamine synthetase activity"/>
    <property type="evidence" value="ECO:0007669"/>
    <property type="project" value="UniProtKB-EC"/>
</dbReference>
<evidence type="ECO:0000256" key="12">
    <source>
        <dbReference type="PIRSR" id="PIRSR604809-3"/>
    </source>
</evidence>
<dbReference type="SUPFAM" id="SSF55931">
    <property type="entry name" value="Glutamine synthetase/guanido kinase"/>
    <property type="match status" value="1"/>
</dbReference>
<feature type="binding site" evidence="11">
    <location>
        <begin position="280"/>
        <end position="282"/>
    </location>
    <ligand>
        <name>ATP</name>
        <dbReference type="ChEBI" id="CHEBI:30616"/>
    </ligand>
</feature>
<feature type="domain" description="GS beta-grasp" evidence="16">
    <location>
        <begin position="18"/>
        <end position="102"/>
    </location>
</feature>
<dbReference type="STRING" id="1705.CA21670_03500"/>
<evidence type="ECO:0000256" key="1">
    <source>
        <dbReference type="ARBA" id="ARBA00009897"/>
    </source>
</evidence>
<dbReference type="Pfam" id="PF03951">
    <property type="entry name" value="Gln-synt_N"/>
    <property type="match status" value="1"/>
</dbReference>
<evidence type="ECO:0000256" key="4">
    <source>
        <dbReference type="ARBA" id="ARBA00022598"/>
    </source>
</evidence>
<dbReference type="GO" id="GO:0005737">
    <property type="term" value="C:cytoplasm"/>
    <property type="evidence" value="ECO:0007669"/>
    <property type="project" value="TreeGrafter"/>
</dbReference>
<dbReference type="InterPro" id="IPR036651">
    <property type="entry name" value="Gln_synt_N_sf"/>
</dbReference>
<gene>
    <name evidence="18" type="ORF">AYJ05_12100</name>
</gene>
<comment type="catalytic activity">
    <reaction evidence="9">
        <text>L-glutamate + NH4(+) + ATP = L-glutamine + ADP + phosphate + H(+)</text>
        <dbReference type="Rhea" id="RHEA:16169"/>
        <dbReference type="ChEBI" id="CHEBI:15378"/>
        <dbReference type="ChEBI" id="CHEBI:28938"/>
        <dbReference type="ChEBI" id="CHEBI:29985"/>
        <dbReference type="ChEBI" id="CHEBI:30616"/>
        <dbReference type="ChEBI" id="CHEBI:43474"/>
        <dbReference type="ChEBI" id="CHEBI:58359"/>
        <dbReference type="ChEBI" id="CHEBI:456216"/>
        <dbReference type="EC" id="6.3.1.2"/>
    </reaction>
</comment>
<dbReference type="InterPro" id="IPR014746">
    <property type="entry name" value="Gln_synth/guanido_kin_cat_dom"/>
</dbReference>
<feature type="binding site" evidence="12">
    <location>
        <position position="229"/>
    </location>
    <ligand>
        <name>Mg(2+)</name>
        <dbReference type="ChEBI" id="CHEBI:18420"/>
        <label>1</label>
    </ligand>
</feature>
<feature type="binding site" evidence="12">
    <location>
        <position position="221"/>
    </location>
    <ligand>
        <name>Mg(2+)</name>
        <dbReference type="ChEBI" id="CHEBI:18420"/>
        <label>1</label>
    </ligand>
</feature>
<keyword evidence="12" id="KW-0460">Magnesium</keyword>
<dbReference type="Gene3D" id="3.30.590.10">
    <property type="entry name" value="Glutamine synthetase/guanido kinase, catalytic domain"/>
    <property type="match status" value="1"/>
</dbReference>
<dbReference type="InterPro" id="IPR008146">
    <property type="entry name" value="Gln_synth_cat_dom"/>
</dbReference>
<dbReference type="GO" id="GO:0046872">
    <property type="term" value="F:metal ion binding"/>
    <property type="evidence" value="ECO:0007669"/>
    <property type="project" value="UniProtKB-KW"/>
</dbReference>
<dbReference type="InterPro" id="IPR008147">
    <property type="entry name" value="Gln_synt_N"/>
</dbReference>
<feature type="binding site" evidence="10">
    <location>
        <position position="370"/>
    </location>
    <ligand>
        <name>L-glutamate</name>
        <dbReference type="ChEBI" id="CHEBI:29985"/>
    </ligand>
</feature>
<keyword evidence="13" id="KW-0597">Phosphoprotein</keyword>
<evidence type="ECO:0000313" key="19">
    <source>
        <dbReference type="Proteomes" id="UP000076947"/>
    </source>
</evidence>
<evidence type="ECO:0000256" key="13">
    <source>
        <dbReference type="PIRSR" id="PIRSR604809-50"/>
    </source>
</evidence>
<dbReference type="Pfam" id="PF00120">
    <property type="entry name" value="Gln-synt_C"/>
    <property type="match status" value="1"/>
</dbReference>
<evidence type="ECO:0000256" key="3">
    <source>
        <dbReference type="ARBA" id="ARBA00021364"/>
    </source>
</evidence>
<dbReference type="GO" id="GO:0016020">
    <property type="term" value="C:membrane"/>
    <property type="evidence" value="ECO:0007669"/>
    <property type="project" value="TreeGrafter"/>
</dbReference>
<evidence type="ECO:0000256" key="2">
    <source>
        <dbReference type="ARBA" id="ARBA00012937"/>
    </source>
</evidence>
<feature type="binding site" evidence="12">
    <location>
        <position position="368"/>
    </location>
    <ligand>
        <name>Mg(2+)</name>
        <dbReference type="ChEBI" id="CHEBI:18420"/>
        <label>1</label>
    </ligand>
</feature>
<feature type="binding site" evidence="10">
    <location>
        <position position="337"/>
    </location>
    <ligand>
        <name>L-glutamate</name>
        <dbReference type="ChEBI" id="CHEBI:29985"/>
    </ligand>
</feature>
<keyword evidence="6 11" id="KW-0067">ATP-binding</keyword>
<dbReference type="SMART" id="SM01230">
    <property type="entry name" value="Gln-synt_C"/>
    <property type="match status" value="1"/>
</dbReference>
<feature type="binding site" evidence="11">
    <location>
        <begin position="232"/>
        <end position="234"/>
    </location>
    <ligand>
        <name>ATP</name>
        <dbReference type="ChEBI" id="CHEBI:30616"/>
    </ligand>
</feature>
<evidence type="ECO:0000256" key="9">
    <source>
        <dbReference type="ARBA" id="ARBA00049436"/>
    </source>
</evidence>
<keyword evidence="4" id="KW-0436">Ligase</keyword>
<evidence type="ECO:0000256" key="8">
    <source>
        <dbReference type="ARBA" id="ARBA00033230"/>
    </source>
</evidence>